<dbReference type="PRINTS" id="PR00721">
    <property type="entry name" value="STOMATIN"/>
</dbReference>
<dbReference type="RefSeq" id="WP_035933043.1">
    <property type="nucleotide sequence ID" value="NZ_AVPL01000005.1"/>
</dbReference>
<dbReference type="SUPFAM" id="SSF117892">
    <property type="entry name" value="Band 7/SPFH domain"/>
    <property type="match status" value="1"/>
</dbReference>
<dbReference type="eggNOG" id="COG0330">
    <property type="taxonomic scope" value="Bacteria"/>
</dbReference>
<reference evidence="3 4" key="1">
    <citation type="submission" date="2013-08" db="EMBL/GenBank/DDBJ databases">
        <title>The genome sequence of Knoellia aerolata.</title>
        <authorList>
            <person name="Zhu W."/>
            <person name="Wang G."/>
        </authorList>
    </citation>
    <scope>NUCLEOTIDE SEQUENCE [LARGE SCALE GENOMIC DNA]</scope>
    <source>
        <strain evidence="3 4">DSM 18566</strain>
    </source>
</reference>
<evidence type="ECO:0000256" key="1">
    <source>
        <dbReference type="ARBA" id="ARBA00008164"/>
    </source>
</evidence>
<dbReference type="PANTHER" id="PTHR10264">
    <property type="entry name" value="BAND 7 PROTEIN-RELATED"/>
    <property type="match status" value="1"/>
</dbReference>
<evidence type="ECO:0000313" key="3">
    <source>
        <dbReference type="EMBL" id="KGN42415.1"/>
    </source>
</evidence>
<accession>A0A0A0JY70</accession>
<comment type="similarity">
    <text evidence="1">Belongs to the band 7/mec-2 family.</text>
</comment>
<dbReference type="Pfam" id="PF01145">
    <property type="entry name" value="Band_7"/>
    <property type="match status" value="1"/>
</dbReference>
<dbReference type="PANTHER" id="PTHR10264:SF19">
    <property type="entry name" value="AT06885P-RELATED"/>
    <property type="match status" value="1"/>
</dbReference>
<comment type="caution">
    <text evidence="3">The sequence shown here is derived from an EMBL/GenBank/DDBJ whole genome shotgun (WGS) entry which is preliminary data.</text>
</comment>
<evidence type="ECO:0000313" key="4">
    <source>
        <dbReference type="Proteomes" id="UP000030013"/>
    </source>
</evidence>
<dbReference type="InterPro" id="IPR001107">
    <property type="entry name" value="Band_7"/>
</dbReference>
<dbReference type="STRING" id="1385519.N801_17285"/>
<sequence>MESLVAWLAVPCAVLLLAVVSSVRVVAEQQRAVVTRLGRTHRVGGPGLVVHLPGVERISLVSLHPTPLTVVVPTVTRDGVDVRVIGTVTCQVVDAWRASVPEPGPVAASALTVEVAIARGIARLDLVGLLTARERLETSILEEVNATTSAWGVEVVGLELTDFETRLTAALLRGAGTPGSRSRP</sequence>
<name>A0A0A0JY70_9MICO</name>
<organism evidence="3 4">
    <name type="scientific">Knoellia aerolata DSM 18566</name>
    <dbReference type="NCBI Taxonomy" id="1385519"/>
    <lineage>
        <taxon>Bacteria</taxon>
        <taxon>Bacillati</taxon>
        <taxon>Actinomycetota</taxon>
        <taxon>Actinomycetes</taxon>
        <taxon>Micrococcales</taxon>
        <taxon>Intrasporangiaceae</taxon>
        <taxon>Knoellia</taxon>
    </lineage>
</organism>
<keyword evidence="4" id="KW-1185">Reference proteome</keyword>
<dbReference type="OrthoDB" id="9809197at2"/>
<feature type="domain" description="Band 7" evidence="2">
    <location>
        <begin position="21"/>
        <end position="175"/>
    </location>
</feature>
<dbReference type="EMBL" id="AVPL01000005">
    <property type="protein sequence ID" value="KGN42415.1"/>
    <property type="molecule type" value="Genomic_DNA"/>
</dbReference>
<evidence type="ECO:0000259" key="2">
    <source>
        <dbReference type="SMART" id="SM00244"/>
    </source>
</evidence>
<dbReference type="InterPro" id="IPR001972">
    <property type="entry name" value="Stomatin_HflK_fam"/>
</dbReference>
<dbReference type="Gene3D" id="3.30.479.30">
    <property type="entry name" value="Band 7 domain"/>
    <property type="match status" value="1"/>
</dbReference>
<dbReference type="InterPro" id="IPR043202">
    <property type="entry name" value="Band-7_stomatin-like"/>
</dbReference>
<dbReference type="GO" id="GO:0005886">
    <property type="term" value="C:plasma membrane"/>
    <property type="evidence" value="ECO:0007669"/>
    <property type="project" value="InterPro"/>
</dbReference>
<protein>
    <recommendedName>
        <fullName evidence="2">Band 7 domain-containing protein</fullName>
    </recommendedName>
</protein>
<dbReference type="InterPro" id="IPR036013">
    <property type="entry name" value="Band_7/SPFH_dom_sf"/>
</dbReference>
<dbReference type="SMART" id="SM00244">
    <property type="entry name" value="PHB"/>
    <property type="match status" value="1"/>
</dbReference>
<gene>
    <name evidence="3" type="ORF">N801_17285</name>
</gene>
<dbReference type="Proteomes" id="UP000030013">
    <property type="component" value="Unassembled WGS sequence"/>
</dbReference>
<dbReference type="AlphaFoldDB" id="A0A0A0JY70"/>
<proteinExistence type="inferred from homology"/>